<accession>A0AC60QFN8</accession>
<proteinExistence type="predicted"/>
<evidence type="ECO:0000313" key="1">
    <source>
        <dbReference type="EMBL" id="KAG0431774.1"/>
    </source>
</evidence>
<dbReference type="Proteomes" id="UP000805193">
    <property type="component" value="Unassembled WGS sequence"/>
</dbReference>
<comment type="caution">
    <text evidence="1">The sequence shown here is derived from an EMBL/GenBank/DDBJ whole genome shotgun (WGS) entry which is preliminary data.</text>
</comment>
<feature type="non-terminal residue" evidence="1">
    <location>
        <position position="1"/>
    </location>
</feature>
<sequence length="170" mass="18561">SNIGGGDNGNGESAHDRTSSETIRLLVGLSSRLDILTAEVKLLRADNSALREEVSQLRQAVVNKSIAACFQKRVTRRAGISGAFVRFSSKGARPKTLTQVQHPYITANTTARGISTSSPRQGNVIILALTRIVAQGLRFHSVKLQIAVSERCRALRLRKACLFPVWTQPR</sequence>
<keyword evidence="2" id="KW-1185">Reference proteome</keyword>
<dbReference type="EMBL" id="JABSTQ010009197">
    <property type="protein sequence ID" value="KAG0431774.1"/>
    <property type="molecule type" value="Genomic_DNA"/>
</dbReference>
<evidence type="ECO:0000313" key="2">
    <source>
        <dbReference type="Proteomes" id="UP000805193"/>
    </source>
</evidence>
<gene>
    <name evidence="1" type="ORF">HPB47_021466</name>
</gene>
<name>A0AC60QFN8_IXOPE</name>
<reference evidence="1 2" key="1">
    <citation type="journal article" date="2020" name="Cell">
        <title>Large-Scale Comparative Analyses of Tick Genomes Elucidate Their Genetic Diversity and Vector Capacities.</title>
        <authorList>
            <consortium name="Tick Genome and Microbiome Consortium (TIGMIC)"/>
            <person name="Jia N."/>
            <person name="Wang J."/>
            <person name="Shi W."/>
            <person name="Du L."/>
            <person name="Sun Y."/>
            <person name="Zhan W."/>
            <person name="Jiang J.F."/>
            <person name="Wang Q."/>
            <person name="Zhang B."/>
            <person name="Ji P."/>
            <person name="Bell-Sakyi L."/>
            <person name="Cui X.M."/>
            <person name="Yuan T.T."/>
            <person name="Jiang B.G."/>
            <person name="Yang W.F."/>
            <person name="Lam T.T."/>
            <person name="Chang Q.C."/>
            <person name="Ding S.J."/>
            <person name="Wang X.J."/>
            <person name="Zhu J.G."/>
            <person name="Ruan X.D."/>
            <person name="Zhao L."/>
            <person name="Wei J.T."/>
            <person name="Ye R.Z."/>
            <person name="Que T.C."/>
            <person name="Du C.H."/>
            <person name="Zhou Y.H."/>
            <person name="Cheng J.X."/>
            <person name="Dai P.F."/>
            <person name="Guo W.B."/>
            <person name="Han X.H."/>
            <person name="Huang E.J."/>
            <person name="Li L.F."/>
            <person name="Wei W."/>
            <person name="Gao Y.C."/>
            <person name="Liu J.Z."/>
            <person name="Shao H.Z."/>
            <person name="Wang X."/>
            <person name="Wang C.C."/>
            <person name="Yang T.C."/>
            <person name="Huo Q.B."/>
            <person name="Li W."/>
            <person name="Chen H.Y."/>
            <person name="Chen S.E."/>
            <person name="Zhou L.G."/>
            <person name="Ni X.B."/>
            <person name="Tian J.H."/>
            <person name="Sheng Y."/>
            <person name="Liu T."/>
            <person name="Pan Y.S."/>
            <person name="Xia L.Y."/>
            <person name="Li J."/>
            <person name="Zhao F."/>
            <person name="Cao W.C."/>
        </authorList>
    </citation>
    <scope>NUCLEOTIDE SEQUENCE [LARGE SCALE GENOMIC DNA]</scope>
    <source>
        <strain evidence="1">Iper-2018</strain>
    </source>
</reference>
<protein>
    <submittedName>
        <fullName evidence="1">Uncharacterized protein</fullName>
    </submittedName>
</protein>
<feature type="non-terminal residue" evidence="1">
    <location>
        <position position="170"/>
    </location>
</feature>
<organism evidence="1 2">
    <name type="scientific">Ixodes persulcatus</name>
    <name type="common">Taiga tick</name>
    <dbReference type="NCBI Taxonomy" id="34615"/>
    <lineage>
        <taxon>Eukaryota</taxon>
        <taxon>Metazoa</taxon>
        <taxon>Ecdysozoa</taxon>
        <taxon>Arthropoda</taxon>
        <taxon>Chelicerata</taxon>
        <taxon>Arachnida</taxon>
        <taxon>Acari</taxon>
        <taxon>Parasitiformes</taxon>
        <taxon>Ixodida</taxon>
        <taxon>Ixodoidea</taxon>
        <taxon>Ixodidae</taxon>
        <taxon>Ixodinae</taxon>
        <taxon>Ixodes</taxon>
    </lineage>
</organism>